<evidence type="ECO:0000313" key="2">
    <source>
        <dbReference type="EMBL" id="MFC0548091.1"/>
    </source>
</evidence>
<dbReference type="InterPro" id="IPR002575">
    <property type="entry name" value="Aminoglycoside_PTrfase"/>
</dbReference>
<evidence type="ECO:0000259" key="1">
    <source>
        <dbReference type="Pfam" id="PF01636"/>
    </source>
</evidence>
<keyword evidence="3" id="KW-1185">Reference proteome</keyword>
<dbReference type="EMBL" id="JBHLUD010000015">
    <property type="protein sequence ID" value="MFC0548091.1"/>
    <property type="molecule type" value="Genomic_DNA"/>
</dbReference>
<proteinExistence type="predicted"/>
<feature type="domain" description="Aminoglycoside phosphotransferase" evidence="1">
    <location>
        <begin position="59"/>
        <end position="225"/>
    </location>
</feature>
<dbReference type="RefSeq" id="WP_273938072.1">
    <property type="nucleotide sequence ID" value="NZ_CP097263.1"/>
</dbReference>
<evidence type="ECO:0000313" key="3">
    <source>
        <dbReference type="Proteomes" id="UP001589810"/>
    </source>
</evidence>
<reference evidence="2 3" key="1">
    <citation type="submission" date="2024-09" db="EMBL/GenBank/DDBJ databases">
        <authorList>
            <person name="Sun Q."/>
            <person name="Mori K."/>
        </authorList>
    </citation>
    <scope>NUCLEOTIDE SEQUENCE [LARGE SCALE GENOMIC DNA]</scope>
    <source>
        <strain evidence="2 3">TBRC 1432</strain>
    </source>
</reference>
<organism evidence="2 3">
    <name type="scientific">Kutzneria chonburiensis</name>
    <dbReference type="NCBI Taxonomy" id="1483604"/>
    <lineage>
        <taxon>Bacteria</taxon>
        <taxon>Bacillati</taxon>
        <taxon>Actinomycetota</taxon>
        <taxon>Actinomycetes</taxon>
        <taxon>Pseudonocardiales</taxon>
        <taxon>Pseudonocardiaceae</taxon>
        <taxon>Kutzneria</taxon>
    </lineage>
</organism>
<sequence length="278" mass="29735">MEQAIRAAVSFAAAHGVRSAEPAVLKNGSNVLVHLRPAPVVARVAGTTGLVRRPVADWFDREIALVDHLLGHGFPVVAPSSDLPRGPVEHAGQTMTFWRFVPHDPAASIKPAEFAESLADLHGALADYAGPLPVSGPLDDVLLGLPLLGAHAEALRAEHARLSALLPGGGQALHGDAHPGNVLVTADGLVWNDFEDTWRGPLEWDLAVMARTSLLDGAQALDAYPGSYDAELVAVCREIRWLQVQIWRHAAVLRDPARQAEAEADLSRWLAAHSPGYR</sequence>
<accession>A0ABV6N681</accession>
<dbReference type="SUPFAM" id="SSF56112">
    <property type="entry name" value="Protein kinase-like (PK-like)"/>
    <property type="match status" value="1"/>
</dbReference>
<name>A0ABV6N681_9PSEU</name>
<dbReference type="Proteomes" id="UP001589810">
    <property type="component" value="Unassembled WGS sequence"/>
</dbReference>
<dbReference type="InterPro" id="IPR011009">
    <property type="entry name" value="Kinase-like_dom_sf"/>
</dbReference>
<dbReference type="Gene3D" id="3.90.1200.10">
    <property type="match status" value="1"/>
</dbReference>
<gene>
    <name evidence="2" type="ORF">ACFFH7_41755</name>
</gene>
<protein>
    <submittedName>
        <fullName evidence="2">Phosphotransferase enzyme family protein</fullName>
    </submittedName>
</protein>
<comment type="caution">
    <text evidence="2">The sequence shown here is derived from an EMBL/GenBank/DDBJ whole genome shotgun (WGS) entry which is preliminary data.</text>
</comment>
<dbReference type="Pfam" id="PF01636">
    <property type="entry name" value="APH"/>
    <property type="match status" value="1"/>
</dbReference>